<protein>
    <recommendedName>
        <fullName evidence="4">CvpA family protein</fullName>
    </recommendedName>
</protein>
<proteinExistence type="predicted"/>
<feature type="transmembrane region" description="Helical" evidence="1">
    <location>
        <begin position="36"/>
        <end position="54"/>
    </location>
</feature>
<dbReference type="OrthoDB" id="3169575at2"/>
<accession>A0A1D3TPE2</accession>
<reference evidence="2 3" key="1">
    <citation type="submission" date="2016-09" db="EMBL/GenBank/DDBJ databases">
        <authorList>
            <person name="Capua I."/>
            <person name="De Benedictis P."/>
            <person name="Joannis T."/>
            <person name="Lombin L.H."/>
            <person name="Cattoli G."/>
        </authorList>
    </citation>
    <scope>NUCLEOTIDE SEQUENCE [LARGE SCALE GENOMIC DNA]</scope>
    <source>
        <strain evidence="2 3">GluBS11</strain>
    </source>
</reference>
<feature type="transmembrane region" description="Helical" evidence="1">
    <location>
        <begin position="7"/>
        <end position="24"/>
    </location>
</feature>
<dbReference type="STRING" id="1619234.SAMN05421730_1001435"/>
<keyword evidence="1" id="KW-0812">Transmembrane</keyword>
<feature type="transmembrane region" description="Helical" evidence="1">
    <location>
        <begin position="66"/>
        <end position="88"/>
    </location>
</feature>
<keyword evidence="1" id="KW-1133">Transmembrane helix</keyword>
<keyword evidence="3" id="KW-1185">Reference proteome</keyword>
<dbReference type="EMBL" id="FMKA01000001">
    <property type="protein sequence ID" value="SCP95262.1"/>
    <property type="molecule type" value="Genomic_DNA"/>
</dbReference>
<sequence length="531" mass="59534">MKKIQRNLIILVVLGLIGFAYYYVTLPAINIHSSGFWVFIISAIVAALAIYGFARLKNADEMKNSKVIKAGGVIIIVVILIYAVGSLLSSPVINAKKYQQILKVEEREFTEDIEEISFSQIPILDKASAELLGDRKMGSMVKIVSQFEASNHYTQINYQGEPVRVTPLKYASLIKWFTNRSEGIPAYIKIDMASQDVEVVQLENEIRYSDSEHFGRNIYRYLRFKYPTYIFDNINFEIDDNGVPYWVCPVKDFTIGLFGGETVGRVILLNAVTGETINYAVEDVPQWIDRVYSSELVISYYDYYGTLKHGYFNSILGQKDCIQTTDGYNYIALEDDVWLYTGVTSVTGDQSNVGFVLINQRTMETRYYSVEGATEVSAMSSAEGQVQEMGYIATFPLLLNISGEPTYFIALKDDEGLVKRYAMVNVEKYQLVAIGGSVAECEKIYSKLLVSSGISSTADSDIMKKTGIISRIAQSVIEGNSHYYIMLEGSRDIFDVDVADLVGIIRYAEGDTITIEYAVGKETNEVISIVE</sequence>
<evidence type="ECO:0000313" key="3">
    <source>
        <dbReference type="Proteomes" id="UP000199315"/>
    </source>
</evidence>
<evidence type="ECO:0008006" key="4">
    <source>
        <dbReference type="Google" id="ProtNLM"/>
    </source>
</evidence>
<dbReference type="AlphaFoldDB" id="A0A1D3TPE2"/>
<gene>
    <name evidence="2" type="ORF">SAMN05421730_1001435</name>
</gene>
<dbReference type="Proteomes" id="UP000199315">
    <property type="component" value="Unassembled WGS sequence"/>
</dbReference>
<keyword evidence="1" id="KW-0472">Membrane</keyword>
<organism evidence="2 3">
    <name type="scientific">Anaerobium acetethylicum</name>
    <dbReference type="NCBI Taxonomy" id="1619234"/>
    <lineage>
        <taxon>Bacteria</taxon>
        <taxon>Bacillati</taxon>
        <taxon>Bacillota</taxon>
        <taxon>Clostridia</taxon>
        <taxon>Lachnospirales</taxon>
        <taxon>Lachnospiraceae</taxon>
        <taxon>Anaerobium</taxon>
    </lineage>
</organism>
<dbReference type="RefSeq" id="WP_091229376.1">
    <property type="nucleotide sequence ID" value="NZ_FMKA01000001.1"/>
</dbReference>
<evidence type="ECO:0000313" key="2">
    <source>
        <dbReference type="EMBL" id="SCP95262.1"/>
    </source>
</evidence>
<evidence type="ECO:0000256" key="1">
    <source>
        <dbReference type="SAM" id="Phobius"/>
    </source>
</evidence>
<name>A0A1D3TPE2_9FIRM</name>